<evidence type="ECO:0000313" key="1">
    <source>
        <dbReference type="EMBL" id="ERJ73998.1"/>
    </source>
</evidence>
<dbReference type="EMBL" id="AWVA01000117">
    <property type="protein sequence ID" value="ERJ73998.1"/>
    <property type="molecule type" value="Genomic_DNA"/>
</dbReference>
<dbReference type="SUPFAM" id="SSF53795">
    <property type="entry name" value="PEP carboxykinase-like"/>
    <property type="match status" value="1"/>
</dbReference>
<evidence type="ECO:0000313" key="2">
    <source>
        <dbReference type="Proteomes" id="UP000016617"/>
    </source>
</evidence>
<dbReference type="Proteomes" id="UP000016617">
    <property type="component" value="Unassembled WGS sequence"/>
</dbReference>
<accession>U2KGP2</accession>
<sequence>MTFARNVANHVIFMESGHVIEEGKPEQFFTHPKEDRTRQFLTRIIPDLNIDPII</sequence>
<protein>
    <submittedName>
        <fullName evidence="1">Uncharacterized protein</fullName>
    </submittedName>
</protein>
<reference evidence="1 2" key="1">
    <citation type="submission" date="2013-06" db="EMBL/GenBank/DDBJ databases">
        <authorList>
            <person name="Weinstock G."/>
            <person name="Sodergren E."/>
            <person name="Lobos E.A."/>
            <person name="Fulton L."/>
            <person name="Fulton R."/>
            <person name="Courtney L."/>
            <person name="Fronick C."/>
            <person name="O'Laughlin M."/>
            <person name="Godfrey J."/>
            <person name="Wilson R.M."/>
            <person name="Miner T."/>
            <person name="Farmer C."/>
            <person name="Delehaunty K."/>
            <person name="Cordes M."/>
            <person name="Minx P."/>
            <person name="Tomlinson C."/>
            <person name="Chen J."/>
            <person name="Wollam A."/>
            <person name="Pepin K.H."/>
            <person name="Bhonagiri V."/>
            <person name="Zhang X."/>
            <person name="Warren W."/>
            <person name="Mitreva M."/>
            <person name="Mardis E.R."/>
            <person name="Wilson R.K."/>
        </authorList>
    </citation>
    <scope>NUCLEOTIDE SEQUENCE [LARGE SCALE GENOMIC DNA]</scope>
    <source>
        <strain evidence="1 2">W1703</strain>
    </source>
</reference>
<gene>
    <name evidence="1" type="ORF">HMPREF1557_01986</name>
</gene>
<dbReference type="HOGENOM" id="CLU_000604_1_21_9"/>
<organism evidence="1 2">
    <name type="scientific">Streptococcus sobrinus W1703</name>
    <dbReference type="NCBI Taxonomy" id="1227275"/>
    <lineage>
        <taxon>Bacteria</taxon>
        <taxon>Bacillati</taxon>
        <taxon>Bacillota</taxon>
        <taxon>Bacilli</taxon>
        <taxon>Lactobacillales</taxon>
        <taxon>Streptococcaceae</taxon>
        <taxon>Streptococcus</taxon>
    </lineage>
</organism>
<proteinExistence type="predicted"/>
<comment type="caution">
    <text evidence="1">The sequence shown here is derived from an EMBL/GenBank/DDBJ whole genome shotgun (WGS) entry which is preliminary data.</text>
</comment>
<dbReference type="AlphaFoldDB" id="U2KGP2"/>
<dbReference type="InterPro" id="IPR027417">
    <property type="entry name" value="P-loop_NTPase"/>
</dbReference>
<dbReference type="Gene3D" id="3.40.50.300">
    <property type="entry name" value="P-loop containing nucleotide triphosphate hydrolases"/>
    <property type="match status" value="1"/>
</dbReference>
<name>U2KGP2_9STRE</name>